<sequence length="38" mass="4341">MATILTACLLPPLGRILRRCQDNKTDLDSDLMSDKERH</sequence>
<dbReference type="Proteomes" id="UP000054805">
    <property type="component" value="Unassembled WGS sequence"/>
</dbReference>
<name>A0A0V1GI54_TRIPS</name>
<dbReference type="EMBL" id="JYDS01002062">
    <property type="protein sequence ID" value="KRY97924.1"/>
    <property type="molecule type" value="Genomic_DNA"/>
</dbReference>
<gene>
    <name evidence="1" type="ORF">T4B_748</name>
</gene>
<proteinExistence type="predicted"/>
<organism evidence="1 2">
    <name type="scientific">Trichinella pseudospiralis</name>
    <name type="common">Parasitic roundworm</name>
    <dbReference type="NCBI Taxonomy" id="6337"/>
    <lineage>
        <taxon>Eukaryota</taxon>
        <taxon>Metazoa</taxon>
        <taxon>Ecdysozoa</taxon>
        <taxon>Nematoda</taxon>
        <taxon>Enoplea</taxon>
        <taxon>Dorylaimia</taxon>
        <taxon>Trichinellida</taxon>
        <taxon>Trichinellidae</taxon>
        <taxon>Trichinella</taxon>
    </lineage>
</organism>
<reference evidence="1 2" key="1">
    <citation type="submission" date="2015-01" db="EMBL/GenBank/DDBJ databases">
        <title>Evolution of Trichinella species and genotypes.</title>
        <authorList>
            <person name="Korhonen P.K."/>
            <person name="Edoardo P."/>
            <person name="Giuseppe L.R."/>
            <person name="Gasser R.B."/>
        </authorList>
    </citation>
    <scope>NUCLEOTIDE SEQUENCE [LARGE SCALE GENOMIC DNA]</scope>
    <source>
        <strain evidence="1">ISS588</strain>
    </source>
</reference>
<protein>
    <submittedName>
        <fullName evidence="1">Uncharacterized protein</fullName>
    </submittedName>
</protein>
<accession>A0A0V1GI54</accession>
<keyword evidence="2" id="KW-1185">Reference proteome</keyword>
<evidence type="ECO:0000313" key="2">
    <source>
        <dbReference type="Proteomes" id="UP000054805"/>
    </source>
</evidence>
<evidence type="ECO:0000313" key="1">
    <source>
        <dbReference type="EMBL" id="KRY97924.1"/>
    </source>
</evidence>
<dbReference type="AlphaFoldDB" id="A0A0V1GI54"/>
<comment type="caution">
    <text evidence="1">The sequence shown here is derived from an EMBL/GenBank/DDBJ whole genome shotgun (WGS) entry which is preliminary data.</text>
</comment>